<dbReference type="SUPFAM" id="SSF52266">
    <property type="entry name" value="SGNH hydrolase"/>
    <property type="match status" value="1"/>
</dbReference>
<organism evidence="2 3">
    <name type="scientific">Fodinisporobacter ferrooxydans</name>
    <dbReference type="NCBI Taxonomy" id="2901836"/>
    <lineage>
        <taxon>Bacteria</taxon>
        <taxon>Bacillati</taxon>
        <taxon>Bacillota</taxon>
        <taxon>Bacilli</taxon>
        <taxon>Bacillales</taxon>
        <taxon>Alicyclobacillaceae</taxon>
        <taxon>Fodinisporobacter</taxon>
    </lineage>
</organism>
<name>A0ABY4CPA8_9BACL</name>
<dbReference type="EMBL" id="CP089291">
    <property type="protein sequence ID" value="UOF92099.1"/>
    <property type="molecule type" value="Genomic_DNA"/>
</dbReference>
<gene>
    <name evidence="2" type="ORF">LSG31_07810</name>
</gene>
<accession>A0ABY4CPA8</accession>
<dbReference type="RefSeq" id="WP_347438784.1">
    <property type="nucleotide sequence ID" value="NZ_CP089291.1"/>
</dbReference>
<keyword evidence="2" id="KW-0378">Hydrolase</keyword>
<evidence type="ECO:0000259" key="1">
    <source>
        <dbReference type="Pfam" id="PF13472"/>
    </source>
</evidence>
<proteinExistence type="predicted"/>
<dbReference type="Pfam" id="PF13472">
    <property type="entry name" value="Lipase_GDSL_2"/>
    <property type="match status" value="1"/>
</dbReference>
<dbReference type="Gene3D" id="3.40.50.1110">
    <property type="entry name" value="SGNH hydrolase"/>
    <property type="match status" value="1"/>
</dbReference>
<keyword evidence="3" id="KW-1185">Reference proteome</keyword>
<dbReference type="Proteomes" id="UP000830167">
    <property type="component" value="Chromosome"/>
</dbReference>
<dbReference type="InterPro" id="IPR036514">
    <property type="entry name" value="SGNH_hydro_sf"/>
</dbReference>
<feature type="domain" description="SGNH hydrolase-type esterase" evidence="1">
    <location>
        <begin position="6"/>
        <end position="204"/>
    </location>
</feature>
<protein>
    <submittedName>
        <fullName evidence="2">SGNH/GDSL hydrolase family protein</fullName>
    </submittedName>
</protein>
<evidence type="ECO:0000313" key="2">
    <source>
        <dbReference type="EMBL" id="UOF92099.1"/>
    </source>
</evidence>
<sequence>MIIYTALGDSITAGASASSPFLAYPSLICKLLRSKRGLNVIANVLAEPGWTSEALLTSVLQTPATILKKSSSISIWIGGDDLITAGVSLLQGAPETIIQDTLKTYERNLAKLVNTIRNVSSGRIIVCSQYNPFPNSPLAVEAIAALNQVIHLTAGRFHLSLAPVDAWFSGNLETWIAGYKRGRLEDILTSKSPPIHPNNDGHRVIAEGLIPFLI</sequence>
<reference evidence="2" key="1">
    <citation type="submission" date="2021-12" db="EMBL/GenBank/DDBJ databases">
        <title>Alicyclobacillaceae gen. nov., sp. nov., isolated from chalcocite enrichment system.</title>
        <authorList>
            <person name="Jiang Z."/>
        </authorList>
    </citation>
    <scope>NUCLEOTIDE SEQUENCE</scope>
    <source>
        <strain evidence="2">MYW30-H2</strain>
    </source>
</reference>
<evidence type="ECO:0000313" key="3">
    <source>
        <dbReference type="Proteomes" id="UP000830167"/>
    </source>
</evidence>
<dbReference type="InterPro" id="IPR013830">
    <property type="entry name" value="SGNH_hydro"/>
</dbReference>
<dbReference type="GO" id="GO:0016787">
    <property type="term" value="F:hydrolase activity"/>
    <property type="evidence" value="ECO:0007669"/>
    <property type="project" value="UniProtKB-KW"/>
</dbReference>